<protein>
    <submittedName>
        <fullName evidence="2">Uncharacterized protein</fullName>
    </submittedName>
</protein>
<gene>
    <name evidence="2" type="ORF">BN1723_003859</name>
</gene>
<evidence type="ECO:0000313" key="3">
    <source>
        <dbReference type="Proteomes" id="UP000045706"/>
    </source>
</evidence>
<sequence>MFGPCPVVFLSADRTDGAGFTLFLCISKQNTGVTPPSERGTNRALTHMASATSPFRSIPVAAATPPTRGLNKRPALLKKSRHLCPGYRPPKHGSMPSSTHCTSSSTSQTSVCRPSIHSLVSRRLVRRLPQRSASSAWCSRYVLPAISMPKSPVLMMLPEQATMPQAVSHIHLGNLLLQLPGKEIDKLTVKELYEKYSD</sequence>
<proteinExistence type="predicted"/>
<accession>A0A0G4MDE8</accession>
<feature type="region of interest" description="Disordered" evidence="1">
    <location>
        <begin position="87"/>
        <end position="108"/>
    </location>
</feature>
<dbReference type="EMBL" id="CVQI01024446">
    <property type="protein sequence ID" value="CRK32196.1"/>
    <property type="molecule type" value="Genomic_DNA"/>
</dbReference>
<dbReference type="AlphaFoldDB" id="A0A0G4MDE8"/>
<evidence type="ECO:0000313" key="2">
    <source>
        <dbReference type="EMBL" id="CRK32196.1"/>
    </source>
</evidence>
<dbReference type="Proteomes" id="UP000045706">
    <property type="component" value="Unassembled WGS sequence"/>
</dbReference>
<reference evidence="3" key="1">
    <citation type="submission" date="2015-05" db="EMBL/GenBank/DDBJ databases">
        <authorList>
            <person name="Fogelqvist Johan"/>
        </authorList>
    </citation>
    <scope>NUCLEOTIDE SEQUENCE [LARGE SCALE GENOMIC DNA]</scope>
</reference>
<feature type="compositionally biased region" description="Low complexity" evidence="1">
    <location>
        <begin position="94"/>
        <end position="108"/>
    </location>
</feature>
<evidence type="ECO:0000256" key="1">
    <source>
        <dbReference type="SAM" id="MobiDB-lite"/>
    </source>
</evidence>
<name>A0A0G4MDE8_VERLO</name>
<organism evidence="2 3">
    <name type="scientific">Verticillium longisporum</name>
    <name type="common">Verticillium dahliae var. longisporum</name>
    <dbReference type="NCBI Taxonomy" id="100787"/>
    <lineage>
        <taxon>Eukaryota</taxon>
        <taxon>Fungi</taxon>
        <taxon>Dikarya</taxon>
        <taxon>Ascomycota</taxon>
        <taxon>Pezizomycotina</taxon>
        <taxon>Sordariomycetes</taxon>
        <taxon>Hypocreomycetidae</taxon>
        <taxon>Glomerellales</taxon>
        <taxon>Plectosphaerellaceae</taxon>
        <taxon>Verticillium</taxon>
    </lineage>
</organism>